<dbReference type="EMBL" id="BAAABW010000039">
    <property type="protein sequence ID" value="GAA0378974.1"/>
    <property type="molecule type" value="Genomic_DNA"/>
</dbReference>
<feature type="transmembrane region" description="Helical" evidence="2">
    <location>
        <begin position="154"/>
        <end position="172"/>
    </location>
</feature>
<accession>A0ABN0Y110</accession>
<feature type="transmembrane region" description="Helical" evidence="2">
    <location>
        <begin position="127"/>
        <end position="148"/>
    </location>
</feature>
<name>A0ABN0Y110_9ACTN</name>
<evidence type="ECO:0000313" key="3">
    <source>
        <dbReference type="EMBL" id="GAA0378974.1"/>
    </source>
</evidence>
<reference evidence="3 4" key="1">
    <citation type="journal article" date="2019" name="Int. J. Syst. Evol. Microbiol.">
        <title>The Global Catalogue of Microorganisms (GCM) 10K type strain sequencing project: providing services to taxonomists for standard genome sequencing and annotation.</title>
        <authorList>
            <consortium name="The Broad Institute Genomics Platform"/>
            <consortium name="The Broad Institute Genome Sequencing Center for Infectious Disease"/>
            <person name="Wu L."/>
            <person name="Ma J."/>
        </authorList>
    </citation>
    <scope>NUCLEOTIDE SEQUENCE [LARGE SCALE GENOMIC DNA]</scope>
    <source>
        <strain evidence="3 4">JCM 4565</strain>
    </source>
</reference>
<feature type="compositionally biased region" description="Low complexity" evidence="1">
    <location>
        <begin position="34"/>
        <end position="54"/>
    </location>
</feature>
<proteinExistence type="predicted"/>
<feature type="transmembrane region" description="Helical" evidence="2">
    <location>
        <begin position="102"/>
        <end position="120"/>
    </location>
</feature>
<comment type="caution">
    <text evidence="3">The sequence shown here is derived from an EMBL/GenBank/DDBJ whole genome shotgun (WGS) entry which is preliminary data.</text>
</comment>
<feature type="compositionally biased region" description="Low complexity" evidence="1">
    <location>
        <begin position="1"/>
        <end position="26"/>
    </location>
</feature>
<organism evidence="3 4">
    <name type="scientific">Streptomyces blastmyceticus</name>
    <dbReference type="NCBI Taxonomy" id="68180"/>
    <lineage>
        <taxon>Bacteria</taxon>
        <taxon>Bacillati</taxon>
        <taxon>Actinomycetota</taxon>
        <taxon>Actinomycetes</taxon>
        <taxon>Kitasatosporales</taxon>
        <taxon>Streptomycetaceae</taxon>
        <taxon>Streptomyces</taxon>
    </lineage>
</organism>
<keyword evidence="2" id="KW-0472">Membrane</keyword>
<keyword evidence="4" id="KW-1185">Reference proteome</keyword>
<evidence type="ECO:0000256" key="2">
    <source>
        <dbReference type="SAM" id="Phobius"/>
    </source>
</evidence>
<evidence type="ECO:0000256" key="1">
    <source>
        <dbReference type="SAM" id="MobiDB-lite"/>
    </source>
</evidence>
<keyword evidence="2" id="KW-1133">Transmembrane helix</keyword>
<feature type="region of interest" description="Disordered" evidence="1">
    <location>
        <begin position="1"/>
        <end position="54"/>
    </location>
</feature>
<protein>
    <recommendedName>
        <fullName evidence="5">Integral membrane protein</fullName>
    </recommendedName>
</protein>
<dbReference type="Proteomes" id="UP001500063">
    <property type="component" value="Unassembled WGS sequence"/>
</dbReference>
<evidence type="ECO:0000313" key="4">
    <source>
        <dbReference type="Proteomes" id="UP001500063"/>
    </source>
</evidence>
<keyword evidence="2" id="KW-0812">Transmembrane</keyword>
<evidence type="ECO:0008006" key="5">
    <source>
        <dbReference type="Google" id="ProtNLM"/>
    </source>
</evidence>
<sequence length="184" mass="18064">MQSFTDPTGLTDPTGPTGVSELTDLSELSEPDESSGSAVGPAGPRAPAEAAAPAQEYTGAGGIPSAGDSLPMIAGAATTIAGVGAALALADIGSPLRAPFTLFFLIVAPACAIGAALRGLDPLSRSVVAAGGAVAVDLLIAQVMLALHTWTVRGGVAAVAAVSLLLFLLAHARRRGRAAKSRAS</sequence>
<gene>
    <name evidence="3" type="ORF">GCM10010319_66900</name>
</gene>